<feature type="transmembrane region" description="Helical" evidence="6">
    <location>
        <begin position="163"/>
        <end position="180"/>
    </location>
</feature>
<dbReference type="OrthoDB" id="9812980at2"/>
<feature type="transmembrane region" description="Helical" evidence="6">
    <location>
        <begin position="60"/>
        <end position="85"/>
    </location>
</feature>
<dbReference type="EMBL" id="CP017675">
    <property type="protein sequence ID" value="APB33872.1"/>
    <property type="molecule type" value="Genomic_DNA"/>
</dbReference>
<gene>
    <name evidence="8" type="ORF">GlitD10_1549</name>
</gene>
<comment type="similarity">
    <text evidence="6">Belongs to the TVP38/TMEM64 family.</text>
</comment>
<organism evidence="8 9">
    <name type="scientific">Gloeomargarita lithophora Alchichica-D10</name>
    <dbReference type="NCBI Taxonomy" id="1188229"/>
    <lineage>
        <taxon>Bacteria</taxon>
        <taxon>Bacillati</taxon>
        <taxon>Cyanobacteriota</taxon>
        <taxon>Cyanophyceae</taxon>
        <taxon>Gloeomargaritales</taxon>
        <taxon>Gloeomargaritaceae</taxon>
        <taxon>Gloeomargarita</taxon>
    </lineage>
</organism>
<feature type="transmembrane region" description="Helical" evidence="6">
    <location>
        <begin position="20"/>
        <end position="40"/>
    </location>
</feature>
<evidence type="ECO:0000256" key="6">
    <source>
        <dbReference type="RuleBase" id="RU366058"/>
    </source>
</evidence>
<evidence type="ECO:0000313" key="8">
    <source>
        <dbReference type="EMBL" id="APB33872.1"/>
    </source>
</evidence>
<dbReference type="Pfam" id="PF09335">
    <property type="entry name" value="VTT_dom"/>
    <property type="match status" value="1"/>
</dbReference>
<keyword evidence="5 6" id="KW-0472">Membrane</keyword>
<keyword evidence="2 6" id="KW-1003">Cell membrane</keyword>
<proteinExistence type="inferred from homology"/>
<evidence type="ECO:0000256" key="3">
    <source>
        <dbReference type="ARBA" id="ARBA00022692"/>
    </source>
</evidence>
<dbReference type="PANTHER" id="PTHR12677:SF59">
    <property type="entry name" value="GOLGI APPARATUS MEMBRANE PROTEIN TVP38-RELATED"/>
    <property type="match status" value="1"/>
</dbReference>
<keyword evidence="4 6" id="KW-1133">Transmembrane helix</keyword>
<feature type="transmembrane region" description="Helical" evidence="6">
    <location>
        <begin position="136"/>
        <end position="156"/>
    </location>
</feature>
<dbReference type="Proteomes" id="UP000180235">
    <property type="component" value="Chromosome"/>
</dbReference>
<comment type="subcellular location">
    <subcellularLocation>
        <location evidence="1 6">Cell membrane</location>
        <topology evidence="1 6">Multi-pass membrane protein</topology>
    </subcellularLocation>
</comment>
<feature type="transmembrane region" description="Helical" evidence="6">
    <location>
        <begin position="105"/>
        <end position="124"/>
    </location>
</feature>
<keyword evidence="3 6" id="KW-0812">Transmembrane</keyword>
<accession>A0A1J0AD86</accession>
<dbReference type="InterPro" id="IPR032816">
    <property type="entry name" value="VTT_dom"/>
</dbReference>
<dbReference type="RefSeq" id="WP_157776211.1">
    <property type="nucleotide sequence ID" value="NZ_CP017675.1"/>
</dbReference>
<dbReference type="STRING" id="1188229.GlitD10_1549"/>
<evidence type="ECO:0000256" key="1">
    <source>
        <dbReference type="ARBA" id="ARBA00004651"/>
    </source>
</evidence>
<reference evidence="8 9" key="1">
    <citation type="submission" date="2016-10" db="EMBL/GenBank/DDBJ databases">
        <title>Description of Gloeomargarita lithophora gen. nov., sp. nov., a thylakoid-bearing basal-branching cyanobacterium with intracellular carbonates, and proposal for Gloeomargaritales ord. nov.</title>
        <authorList>
            <person name="Moreira D."/>
            <person name="Tavera R."/>
            <person name="Benzerara K."/>
            <person name="Skouri-Panet F."/>
            <person name="Couradeau E."/>
            <person name="Gerard E."/>
            <person name="Loussert C."/>
            <person name="Novelo E."/>
            <person name="Zivanovic Y."/>
            <person name="Lopez-Garcia P."/>
        </authorList>
    </citation>
    <scope>NUCLEOTIDE SEQUENCE [LARGE SCALE GENOMIC DNA]</scope>
    <source>
        <strain evidence="8 9">D10</strain>
    </source>
</reference>
<dbReference type="PANTHER" id="PTHR12677">
    <property type="entry name" value="GOLGI APPARATUS MEMBRANE PROTEIN TVP38-RELATED"/>
    <property type="match status" value="1"/>
</dbReference>
<feature type="domain" description="VTT" evidence="7">
    <location>
        <begin position="40"/>
        <end position="156"/>
    </location>
</feature>
<protein>
    <recommendedName>
        <fullName evidence="6">TVP38/TMEM64 family membrane protein</fullName>
    </recommendedName>
</protein>
<evidence type="ECO:0000256" key="2">
    <source>
        <dbReference type="ARBA" id="ARBA00022475"/>
    </source>
</evidence>
<evidence type="ECO:0000256" key="5">
    <source>
        <dbReference type="ARBA" id="ARBA00023136"/>
    </source>
</evidence>
<dbReference type="InterPro" id="IPR015414">
    <property type="entry name" value="TMEM64"/>
</dbReference>
<evidence type="ECO:0000313" key="9">
    <source>
        <dbReference type="Proteomes" id="UP000180235"/>
    </source>
</evidence>
<keyword evidence="9" id="KW-1185">Reference proteome</keyword>
<dbReference type="KEGG" id="glt:GlitD10_1549"/>
<evidence type="ECO:0000256" key="4">
    <source>
        <dbReference type="ARBA" id="ARBA00022989"/>
    </source>
</evidence>
<sequence length="186" mass="20092">MAWESAQSVTQNLTHWVAQAGMWGAGLYIGLYIVTTLALLPTTPLNLAAGLVFGPGWGLLWTVVGALLAAVVGFALARGVGQAWVKRRLAKHWSGLSEYFQRRGAWVLFWVRLLPIFPYGLVNYGAGLVGISWRDYLLTLVPGTLVGVAPVVWLGSGLGAGRGGWLWVGLALAGLLWWGGRAWSRH</sequence>
<name>A0A1J0AD86_9CYAN</name>
<dbReference type="AlphaFoldDB" id="A0A1J0AD86"/>
<dbReference type="GO" id="GO:0005886">
    <property type="term" value="C:plasma membrane"/>
    <property type="evidence" value="ECO:0007669"/>
    <property type="project" value="UniProtKB-SubCell"/>
</dbReference>
<evidence type="ECO:0000259" key="7">
    <source>
        <dbReference type="Pfam" id="PF09335"/>
    </source>
</evidence>